<evidence type="ECO:0000313" key="8">
    <source>
        <dbReference type="Proteomes" id="UP000326268"/>
    </source>
</evidence>
<dbReference type="Proteomes" id="UP000326268">
    <property type="component" value="Unassembled WGS sequence"/>
</dbReference>
<dbReference type="GO" id="GO:0016020">
    <property type="term" value="C:membrane"/>
    <property type="evidence" value="ECO:0007669"/>
    <property type="project" value="UniProtKB-SubCell"/>
</dbReference>
<evidence type="ECO:0000259" key="6">
    <source>
        <dbReference type="Pfam" id="PF01284"/>
    </source>
</evidence>
<dbReference type="OrthoDB" id="2117453at2759"/>
<dbReference type="InterPro" id="IPR008253">
    <property type="entry name" value="Marvel"/>
</dbReference>
<keyword evidence="3 5" id="KW-1133">Transmembrane helix</keyword>
<protein>
    <recommendedName>
        <fullName evidence="6">MARVEL domain-containing protein</fullName>
    </recommendedName>
</protein>
<dbReference type="RefSeq" id="XP_031933290.1">
    <property type="nucleotide sequence ID" value="XM_032075421.1"/>
</dbReference>
<keyword evidence="4 5" id="KW-0472">Membrane</keyword>
<evidence type="ECO:0000256" key="3">
    <source>
        <dbReference type="ARBA" id="ARBA00022989"/>
    </source>
</evidence>
<dbReference type="Pfam" id="PF01284">
    <property type="entry name" value="MARVEL"/>
    <property type="match status" value="1"/>
</dbReference>
<evidence type="ECO:0000256" key="5">
    <source>
        <dbReference type="SAM" id="Phobius"/>
    </source>
</evidence>
<dbReference type="AlphaFoldDB" id="A0A5N7AMI9"/>
<feature type="transmembrane region" description="Helical" evidence="5">
    <location>
        <begin position="61"/>
        <end position="86"/>
    </location>
</feature>
<keyword evidence="8" id="KW-1185">Reference proteome</keyword>
<dbReference type="EMBL" id="ML737567">
    <property type="protein sequence ID" value="KAE8370209.1"/>
    <property type="molecule type" value="Genomic_DNA"/>
</dbReference>
<organism evidence="7 8">
    <name type="scientific">Aspergillus caelatus</name>
    <dbReference type="NCBI Taxonomy" id="61420"/>
    <lineage>
        <taxon>Eukaryota</taxon>
        <taxon>Fungi</taxon>
        <taxon>Dikarya</taxon>
        <taxon>Ascomycota</taxon>
        <taxon>Pezizomycotina</taxon>
        <taxon>Eurotiomycetes</taxon>
        <taxon>Eurotiomycetidae</taxon>
        <taxon>Eurotiales</taxon>
        <taxon>Aspergillaceae</taxon>
        <taxon>Aspergillus</taxon>
        <taxon>Aspergillus subgen. Circumdati</taxon>
    </lineage>
</organism>
<proteinExistence type="predicted"/>
<evidence type="ECO:0000256" key="4">
    <source>
        <dbReference type="ARBA" id="ARBA00023136"/>
    </source>
</evidence>
<feature type="transmembrane region" description="Helical" evidence="5">
    <location>
        <begin position="98"/>
        <end position="123"/>
    </location>
</feature>
<sequence>MNLPQLLPFALLGTTFAFAVVELGLTGHIVSFFTQGNKEYRYDPSRNGYTSQTVTIVVPPILAFILFNSIWTMLVSVATAVIPWVFRSKATAGTALNKLITIGLLGLYFVTTVFWLASFAAMAARSTYGAGKSDYVNAIIAFAVLTWFLFCTLTLAVVLGICGVLQCDLPGYRPLGKQDCPAPAPAPQNTQMDQVAT</sequence>
<dbReference type="GeneID" id="43659867"/>
<comment type="subcellular location">
    <subcellularLocation>
        <location evidence="1">Membrane</location>
        <topology evidence="1">Multi-pass membrane protein</topology>
    </subcellularLocation>
</comment>
<evidence type="ECO:0000256" key="2">
    <source>
        <dbReference type="ARBA" id="ARBA00022692"/>
    </source>
</evidence>
<feature type="domain" description="MARVEL" evidence="6">
    <location>
        <begin position="7"/>
        <end position="153"/>
    </location>
</feature>
<keyword evidence="2 5" id="KW-0812">Transmembrane</keyword>
<reference evidence="7 8" key="1">
    <citation type="submission" date="2019-04" db="EMBL/GenBank/DDBJ databases">
        <title>Friends and foes A comparative genomics studyof 23 Aspergillus species from section Flavi.</title>
        <authorList>
            <consortium name="DOE Joint Genome Institute"/>
            <person name="Kjaerbolling I."/>
            <person name="Vesth T."/>
            <person name="Frisvad J.C."/>
            <person name="Nybo J.L."/>
            <person name="Theobald S."/>
            <person name="Kildgaard S."/>
            <person name="Isbrandt T."/>
            <person name="Kuo A."/>
            <person name="Sato A."/>
            <person name="Lyhne E.K."/>
            <person name="Kogle M.E."/>
            <person name="Wiebenga A."/>
            <person name="Kun R.S."/>
            <person name="Lubbers R.J."/>
            <person name="Makela M.R."/>
            <person name="Barry K."/>
            <person name="Chovatia M."/>
            <person name="Clum A."/>
            <person name="Daum C."/>
            <person name="Haridas S."/>
            <person name="He G."/>
            <person name="LaButti K."/>
            <person name="Lipzen A."/>
            <person name="Mondo S."/>
            <person name="Riley R."/>
            <person name="Salamov A."/>
            <person name="Simmons B.A."/>
            <person name="Magnuson J.K."/>
            <person name="Henrissat B."/>
            <person name="Mortensen U.H."/>
            <person name="Larsen T.O."/>
            <person name="Devries R.P."/>
            <person name="Grigoriev I.V."/>
            <person name="Machida M."/>
            <person name="Baker S.E."/>
            <person name="Andersen M.R."/>
        </authorList>
    </citation>
    <scope>NUCLEOTIDE SEQUENCE [LARGE SCALE GENOMIC DNA]</scope>
    <source>
        <strain evidence="7 8">CBS 763.97</strain>
    </source>
</reference>
<evidence type="ECO:0000313" key="7">
    <source>
        <dbReference type="EMBL" id="KAE8370209.1"/>
    </source>
</evidence>
<accession>A0A5N7AMI9</accession>
<gene>
    <name evidence="7" type="ORF">BDV27DRAFT_170814</name>
</gene>
<name>A0A5N7AMI9_9EURO</name>
<evidence type="ECO:0000256" key="1">
    <source>
        <dbReference type="ARBA" id="ARBA00004141"/>
    </source>
</evidence>
<feature type="transmembrane region" description="Helical" evidence="5">
    <location>
        <begin position="135"/>
        <end position="165"/>
    </location>
</feature>